<dbReference type="OrthoDB" id="1820571at2"/>
<evidence type="ECO:0000313" key="1">
    <source>
        <dbReference type="EMBL" id="ADU22537.1"/>
    </source>
</evidence>
<proteinExistence type="predicted"/>
<dbReference type="HOGENOM" id="CLU_1702940_0_0_9"/>
<dbReference type="Gene3D" id="3.40.630.30">
    <property type="match status" value="1"/>
</dbReference>
<gene>
    <name evidence="1" type="ordered locus">Rumal_2045</name>
</gene>
<dbReference type="AlphaFoldDB" id="E6UAZ1"/>
<protein>
    <recommendedName>
        <fullName evidence="3">N-acetyltransferase domain-containing protein</fullName>
    </recommendedName>
</protein>
<reference evidence="1 2" key="1">
    <citation type="journal article" date="2011" name="J. Bacteriol.">
        <title>Complete genome of the cellulolytic ruminal bacterium Ruminococcus albus 7.</title>
        <authorList>
            <person name="Suen G."/>
            <person name="Stevenson D.M."/>
            <person name="Bruce D.C."/>
            <person name="Chertkov O."/>
            <person name="Copeland A."/>
            <person name="Cheng J.F."/>
            <person name="Detter C."/>
            <person name="Detter J.C."/>
            <person name="Goodwin L.A."/>
            <person name="Han C.S."/>
            <person name="Hauser L.J."/>
            <person name="Ivanova N.N."/>
            <person name="Kyrpides N.C."/>
            <person name="Land M.L."/>
            <person name="Lapidus A."/>
            <person name="Lucas S."/>
            <person name="Ovchinnikova G."/>
            <person name="Pitluck S."/>
            <person name="Tapia R."/>
            <person name="Woyke T."/>
            <person name="Boyum J."/>
            <person name="Mead D."/>
            <person name="Weimer P.J."/>
        </authorList>
    </citation>
    <scope>NUCLEOTIDE SEQUENCE [LARGE SCALE GENOMIC DNA]</scope>
    <source>
        <strain evidence="2">ATCC 27210 / DSM 20455 / JCM 14654 / NCDO 2250 / 7</strain>
    </source>
</reference>
<sequence length="154" mass="17192">MRKLSFEQITAENVGILINDIPAAKHVEDTVIEHKGVVFALKDGVKYIAASVMIFDMNTDILTVAMRKLYLSDLFVCDNAEHGIDGMMLEYTADKAKNMGFELITVQVSTDDLRTIKFYCSQGFDKIVKVNISGKYLVLQRDLNVKLTCCGSTV</sequence>
<accession>E6UAZ1</accession>
<dbReference type="RefSeq" id="WP_013498697.1">
    <property type="nucleotide sequence ID" value="NC_014833.1"/>
</dbReference>
<name>E6UAZ1_RUMA7</name>
<evidence type="ECO:0008006" key="3">
    <source>
        <dbReference type="Google" id="ProtNLM"/>
    </source>
</evidence>
<dbReference type="KEGG" id="ral:Rumal_2045"/>
<dbReference type="STRING" id="697329.Rumal_2045"/>
<dbReference type="SUPFAM" id="SSF55729">
    <property type="entry name" value="Acyl-CoA N-acyltransferases (Nat)"/>
    <property type="match status" value="1"/>
</dbReference>
<dbReference type="InterPro" id="IPR016181">
    <property type="entry name" value="Acyl_CoA_acyltransferase"/>
</dbReference>
<organism evidence="1 2">
    <name type="scientific">Ruminococcus albus (strain ATCC 27210 / DSM 20455 / JCM 14654 / NCDO 2250 / 7)</name>
    <dbReference type="NCBI Taxonomy" id="697329"/>
    <lineage>
        <taxon>Bacteria</taxon>
        <taxon>Bacillati</taxon>
        <taxon>Bacillota</taxon>
        <taxon>Clostridia</taxon>
        <taxon>Eubacteriales</taxon>
        <taxon>Oscillospiraceae</taxon>
        <taxon>Ruminococcus</taxon>
    </lineage>
</organism>
<dbReference type="Proteomes" id="UP000006919">
    <property type="component" value="Chromosome"/>
</dbReference>
<evidence type="ECO:0000313" key="2">
    <source>
        <dbReference type="Proteomes" id="UP000006919"/>
    </source>
</evidence>
<dbReference type="EMBL" id="CP002403">
    <property type="protein sequence ID" value="ADU22537.1"/>
    <property type="molecule type" value="Genomic_DNA"/>
</dbReference>